<keyword evidence="1" id="KW-0812">Transmembrane</keyword>
<feature type="non-terminal residue" evidence="2">
    <location>
        <position position="1"/>
    </location>
</feature>
<dbReference type="InterPro" id="IPR052728">
    <property type="entry name" value="O2_lipid_transport_reg"/>
</dbReference>
<dbReference type="PANTHER" id="PTHR11161:SF72">
    <property type="entry name" value="FI21449P1"/>
    <property type="match status" value="1"/>
</dbReference>
<dbReference type="Proteomes" id="UP001153737">
    <property type="component" value="Chromosome 1"/>
</dbReference>
<organism evidence="2 3">
    <name type="scientific">Phaedon cochleariae</name>
    <name type="common">Mustard beetle</name>
    <dbReference type="NCBI Taxonomy" id="80249"/>
    <lineage>
        <taxon>Eukaryota</taxon>
        <taxon>Metazoa</taxon>
        <taxon>Ecdysozoa</taxon>
        <taxon>Arthropoda</taxon>
        <taxon>Hexapoda</taxon>
        <taxon>Insecta</taxon>
        <taxon>Pterygota</taxon>
        <taxon>Neoptera</taxon>
        <taxon>Endopterygota</taxon>
        <taxon>Coleoptera</taxon>
        <taxon>Polyphaga</taxon>
        <taxon>Cucujiformia</taxon>
        <taxon>Chrysomeloidea</taxon>
        <taxon>Chrysomelidae</taxon>
        <taxon>Chrysomelinae</taxon>
        <taxon>Chrysomelini</taxon>
        <taxon>Phaedon</taxon>
    </lineage>
</organism>
<evidence type="ECO:0000313" key="2">
    <source>
        <dbReference type="EMBL" id="CAH1116485.1"/>
    </source>
</evidence>
<gene>
    <name evidence="2" type="ORF">PHAECO_LOCUS34</name>
</gene>
<proteinExistence type="predicted"/>
<keyword evidence="3" id="KW-1185">Reference proteome</keyword>
<reference evidence="2" key="2">
    <citation type="submission" date="2022-10" db="EMBL/GenBank/DDBJ databases">
        <authorList>
            <consortium name="ENA_rothamsted_submissions"/>
            <consortium name="culmorum"/>
            <person name="King R."/>
        </authorList>
    </citation>
    <scope>NUCLEOTIDE SEQUENCE</scope>
</reference>
<dbReference type="AlphaFoldDB" id="A0A9P0GPB7"/>
<feature type="transmembrane region" description="Helical" evidence="1">
    <location>
        <begin position="112"/>
        <end position="129"/>
    </location>
</feature>
<evidence type="ECO:0000313" key="3">
    <source>
        <dbReference type="Proteomes" id="UP001153737"/>
    </source>
</evidence>
<dbReference type="EMBL" id="OU896707">
    <property type="protein sequence ID" value="CAH1116485.1"/>
    <property type="molecule type" value="Genomic_DNA"/>
</dbReference>
<dbReference type="PANTHER" id="PTHR11161">
    <property type="entry name" value="O-ACYLTRANSFERASE"/>
    <property type="match status" value="1"/>
</dbReference>
<sequence>MLPKLYRMDDYKKCLETKNTFCKVNAHLQPKNTGNEIWKIIQESVGNQESFDHRILHRGYCLPSQEARDVESVKRYSEILTNGEITNKNLTATIEVLACTDSHISISTFDKLFIVMAILYGIFILIATYEDIRRRKIENASLRFYEQFSLYQSWKKRVVPLKNDDSGKLKSIQGIRTYNLLLVLFA</sequence>
<dbReference type="OrthoDB" id="10249045at2759"/>
<keyword evidence="1" id="KW-0472">Membrane</keyword>
<reference evidence="2" key="1">
    <citation type="submission" date="2022-01" db="EMBL/GenBank/DDBJ databases">
        <authorList>
            <person name="King R."/>
        </authorList>
    </citation>
    <scope>NUCLEOTIDE SEQUENCE</scope>
</reference>
<name>A0A9P0GPB7_PHACE</name>
<keyword evidence="1" id="KW-1133">Transmembrane helix</keyword>
<evidence type="ECO:0000256" key="1">
    <source>
        <dbReference type="SAM" id="Phobius"/>
    </source>
</evidence>
<accession>A0A9P0GPB7</accession>
<protein>
    <submittedName>
        <fullName evidence="2">Uncharacterized protein</fullName>
    </submittedName>
</protein>